<evidence type="ECO:0000313" key="5">
    <source>
        <dbReference type="EMBL" id="GKT17169.1"/>
    </source>
</evidence>
<dbReference type="Gene3D" id="1.20.1310.10">
    <property type="entry name" value="Cullin Repeats"/>
    <property type="match status" value="3"/>
</dbReference>
<feature type="domain" description="Cullin family profile" evidence="4">
    <location>
        <begin position="386"/>
        <end position="614"/>
    </location>
</feature>
<dbReference type="Proteomes" id="UP001057375">
    <property type="component" value="Unassembled WGS sequence"/>
</dbReference>
<accession>A0ABQ5JU13</accession>
<dbReference type="Gene3D" id="3.30.230.130">
    <property type="entry name" value="Cullin, Chain C, Domain 2"/>
    <property type="match status" value="1"/>
</dbReference>
<evidence type="ECO:0000256" key="3">
    <source>
        <dbReference type="RuleBase" id="RU003829"/>
    </source>
</evidence>
<sequence length="753" mass="85085">MIANTLFSIPSHEAIDKGAMWADIQKTLTSIIENCLEGDSFETSYELIYKLCNMNEEKFLFDSLRDFFQTHLDVVASKISKVVGYDLLLSLAQDWSSFYKALKVTEGLFSYADRVYAIRYSSESLESSFSLGLKLFSAIVIENKSVTSNLSDAFLDFTIKERKEGYTICEKLIGGEDVELPFPQERLSVVRELIDFLKQIGSHIYNRILAKPFIKGVNQVIDELVSTANPSEMVPFLQLAERTVVAESIFVQALDIDQATAIQALHIIHNKFIDEHWDDLLSEQFNKIILNKQYHDAQRLLRLAIPVQKGVKKMCKAFCELYKTETMKTLKNVEVLTNKPTEAITEIILTRQFFSDYAERVFAAQKHPFVSGVNSVFSEQIAVVPIIAHLLSIFVDIHLSNPEVPEGGFGKVLSSVVDLCRFLPSPEAFIKLAQENLAKRLMMMSPPHYDAEASLVKQLNDVFGQALIYPLETMVQDSKQNIIDDTRLQTLIAAKKEQPVHLQVLTEVLWPFNPEGKAKEEIPELLKADAERVIKHYIGMKDTKRKKVFIRTDMGTVEGDWRGIADRVIKCTVPTHCAVVLGALGGTEVVPMKTIIEKTKLAESVVRSALEMLHESGIIYADGLDDEELDEEEDVRVAVMSGFAGDELKISGHMISKEKQKEIMEKLVKELEPKEKEDTGPEPSDLILSCLMRLVKFAPGKKIAATALVKLTQEEVSKYTKIDNIEIIKEKLENLILREFLKRNSLGHIEWGE</sequence>
<proteinExistence type="inferred from homology"/>
<dbReference type="SMART" id="SM00182">
    <property type="entry name" value="CULLIN"/>
    <property type="match status" value="1"/>
</dbReference>
<evidence type="ECO:0000313" key="6">
    <source>
        <dbReference type="Proteomes" id="UP001057375"/>
    </source>
</evidence>
<dbReference type="SUPFAM" id="SSF75632">
    <property type="entry name" value="Cullin homology domain"/>
    <property type="match status" value="1"/>
</dbReference>
<dbReference type="Pfam" id="PF00888">
    <property type="entry name" value="Cullin"/>
    <property type="match status" value="1"/>
</dbReference>
<evidence type="ECO:0000259" key="4">
    <source>
        <dbReference type="PROSITE" id="PS50069"/>
    </source>
</evidence>
<dbReference type="InterPro" id="IPR036317">
    <property type="entry name" value="Cullin_homology_sf"/>
</dbReference>
<evidence type="ECO:0000256" key="2">
    <source>
        <dbReference type="PROSITE-ProRule" id="PRU00330"/>
    </source>
</evidence>
<dbReference type="PROSITE" id="PS50069">
    <property type="entry name" value="CULLIN_2"/>
    <property type="match status" value="1"/>
</dbReference>
<gene>
    <name evidence="5" type="ORF">ADUPG1_011054</name>
</gene>
<dbReference type="InterPro" id="IPR016159">
    <property type="entry name" value="Cullin_repeat-like_dom_sf"/>
</dbReference>
<comment type="similarity">
    <text evidence="1 2 3">Belongs to the cullin family.</text>
</comment>
<dbReference type="SUPFAM" id="SSF74788">
    <property type="entry name" value="Cullin repeat-like"/>
    <property type="match status" value="1"/>
</dbReference>
<reference evidence="5" key="1">
    <citation type="submission" date="2022-03" db="EMBL/GenBank/DDBJ databases">
        <title>Draft genome sequence of Aduncisulcus paluster, a free-living microaerophilic Fornicata.</title>
        <authorList>
            <person name="Yuyama I."/>
            <person name="Kume K."/>
            <person name="Tamura T."/>
            <person name="Inagaki Y."/>
            <person name="Hashimoto T."/>
        </authorList>
    </citation>
    <scope>NUCLEOTIDE SEQUENCE</scope>
    <source>
        <strain evidence="5">NY0171</strain>
    </source>
</reference>
<dbReference type="EMBL" id="BQXS01011824">
    <property type="protein sequence ID" value="GKT17169.1"/>
    <property type="molecule type" value="Genomic_DNA"/>
</dbReference>
<protein>
    <submittedName>
        <fullName evidence="5">Cullin like protein</fullName>
    </submittedName>
</protein>
<keyword evidence="6" id="KW-1185">Reference proteome</keyword>
<dbReference type="InterPro" id="IPR016158">
    <property type="entry name" value="Cullin_homology"/>
</dbReference>
<evidence type="ECO:0000256" key="1">
    <source>
        <dbReference type="ARBA" id="ARBA00006019"/>
    </source>
</evidence>
<dbReference type="PANTHER" id="PTHR11932">
    <property type="entry name" value="CULLIN"/>
    <property type="match status" value="1"/>
</dbReference>
<dbReference type="InterPro" id="IPR045093">
    <property type="entry name" value="Cullin"/>
</dbReference>
<comment type="caution">
    <text evidence="5">The sequence shown here is derived from an EMBL/GenBank/DDBJ whole genome shotgun (WGS) entry which is preliminary data.</text>
</comment>
<dbReference type="InterPro" id="IPR001373">
    <property type="entry name" value="Cullin_N"/>
</dbReference>
<name>A0ABQ5JU13_9EUKA</name>
<organism evidence="5 6">
    <name type="scientific">Aduncisulcus paluster</name>
    <dbReference type="NCBI Taxonomy" id="2918883"/>
    <lineage>
        <taxon>Eukaryota</taxon>
        <taxon>Metamonada</taxon>
        <taxon>Carpediemonas-like organisms</taxon>
        <taxon>Aduncisulcus</taxon>
    </lineage>
</organism>